<keyword evidence="17" id="KW-1185">Reference proteome</keyword>
<dbReference type="InterPro" id="IPR045322">
    <property type="entry name" value="HECTD1/TRIP12-like"/>
</dbReference>
<dbReference type="PANTHER" id="PTHR45670:SF13">
    <property type="entry name" value="E3 UBIQUITIN-PROTEIN LIGASE TRIP12"/>
    <property type="match status" value="1"/>
</dbReference>
<dbReference type="Proteomes" id="UP000828390">
    <property type="component" value="Unassembled WGS sequence"/>
</dbReference>
<feature type="compositionally biased region" description="Low complexity" evidence="13">
    <location>
        <begin position="563"/>
        <end position="578"/>
    </location>
</feature>
<dbReference type="PROSITE" id="PS50918">
    <property type="entry name" value="WWE"/>
    <property type="match status" value="1"/>
</dbReference>
<dbReference type="PROSITE" id="PS50237">
    <property type="entry name" value="HECT"/>
    <property type="match status" value="1"/>
</dbReference>
<sequence>MLVMGNEDTLGGFPVKQVVPALISLLQMEHNFDMMNHACRALTYMMEALPRSSAVVVEAVPVFLEKLQVIQCMDVAEQALTALESLSKKHSKAILQAGGIAACLMYLDFFSINAQRCALAITANCVLNMTPEEFHYIRDSVPMLSSRLSHQDKRSVESVCLCFARLVDNYQNDRRILKEIAVQGLLTYIQQLLVVSPPVISTGTFVMVIRMLAIMCGNCPDLAVVLLRQKVADTLCYLLVGTSEEATKTIELVSRTPQELYEIVCLIGELLPMLPSDGIFSVDALMRKGSLFSVDAVAWQWKDDRNMWHNYSPIDSKIIEAAHQSGEDEVSLSTFGRAYTIDFYSMQQINEDTGTARAVQRKANPTAGNTQGSGSGSETDLERCDSRAEVLREDADLASAFIKTLFAVLYEVYSSSAGPTVRHKCLQTLLRMIFFSNNDLLKDVLKSQPVSSHIAAMMASVDLKVVVGGIQMAEVLMQKLPDIFNVYFRREGVMHQMKHLTQIDPTAVTPVKSPQPSPVSPSLFGGATLVAIGTGSAHAGSLLSVTSSETSCSAGSGEVGGQDTDSSHSVSVTDGSASNVSGNLNHADEKDHGLAQMRLSDVLKRKKPPKRPVRKGNKKEDSPELSLKSSSSRARSRLNPKEKSSSGSSSKMSFLPSLNPRTWGKLGGSASASSSSTDRPLLSKRPSTDSALDSHSRSYPGVKQLPPPISNNKDKIKAWIKEQAVRFLEQYFSEETQSGSHPALSTLNKLCTATENLSLQEDCGLEPLKEISLIMMDSDVSPFEVIHSGLVNKFLQYLTTMEGAVPRDVRIRRFLHVFLNCPSPDIMYMKDIKMPDGPDTCSMLPLVQKLMACMHQLEQFQVKVHDLPGGSGSTGRGSNALKFFNTHQLKCLLQKHPSCTTLKQWKGGPVKIDPLALVQAIERYLIMRGYGRLKETDDDGSDDDNSDEEVDDTMAAVFISQGQARHRLEFLIGDHVLPYNMTVYQAIRQYSNCTDREGEETDTDSENPVGHASVWVQTHTIWYRPAPENEDPAHASPKKTKSEVKAAKSSSKKKSEDLWTDGNCPGFVPALNAYLTDKLPAFVTVQDPSVDVIALLRILHAFNRYWATVYEVCILHAFNRYWATVYEVCILHAFNRYWATVYEVCILHAFNRYWATVYEVCILHALNRYWATVYEVCILHAFNRYWATVYEVCILHAFNRYWATGYEVCILHAFNRYWATVNEVCILHAFNRYWATVYEVCILHALNRYWATVYEVCILHAFNRYWATVYEVCILHAFNRYWATVYEVCILHAFNRYWATVYEVCILHAFNRYWATVYEVCILHAFNRYWATVYEVCILHAFNRNWATVYEVCILHAFNRYWATVYEVCILHAFNRYWATVYEVCILHAFNRYWATVYEVCILHAFNRYWATVYEVCILHAFNRYWATVYEVCILHAFNRYWATVYEVCILHAFNRYLATVYEVCIPHAFNRYWATVYEVCILHAFNRYWATVYEVCILHAFKRYWATVYEVCILHAFNRYWATVYEVCILHAFNRYWATVYEVCILHAFNRYWATVYEVCILHAFNRYWATVYEVCILHAFNRYWATVYEVCILHAFNRYWATVYEVCILHAFNRYWATVYEVCILHVFNRYWATVYEVCILHAFNRYWATVYEVCILHAFNRYWATVYEVCILHAFNRNWATVYEVCIPHAFNRYWATVYEVCILHAFNRYWATVYEVCILHAFNRYWATVYEVCILHAFNRYWATVYEVCILHAFNRYWATVYEVCILHAFNRYWATVYEVCILHAFNRYWATVYEVCILHAFNRYWATVYEVCILHAFNRNWATVYEVCILHAFNRYWATVYEVCILHAFNRYWATVYEVCILHAFNRYWATVYEVCILHAFNRYWATVYEVCILHAFNRYWATVYEVCILHAFNRYWATVYEVCILHAFNRYWATVYEVCILHAFNRYWATVYEVCILHAFNRYWATVYEVCILHAFNRYWATVYEVCILHAFNRYWATVYEVCILHAFNRYWATVYEVCILHAFNRYWATVYEVCILHAFNRYWATVYEVCILHAFNRYWATVYEVCILHAFNRYWATVYEVCILHAFNRYWATVYEVCILHAFNRYWATVYEVCILHAFNRYWATVYEVCILHAFNRYWATVYEVCILHAFNRYWATVYEVCILHAFNRYWATVYEVPSYYAKPVLGKSDFVSSKLTAKANRQLQDPLVIMTGNLPSWLAEIAAAAPFLFPFDTRQLLFYATTFDRDRALMRLQDNSLDTSNNDSSERVAPRLDKRKRVVNRTDLLKQAEKLMEDLATSRAMLEIQYENEVGTGLGPTLEFYALVSKELQKSDLDLWRGDVVQEKDASGNETGNQYVFSPCGLFPKPLARNTKAAVVNKMKAKTKFLGKLMAKSLMDSRMLDIPLSEVFYKWLLGQEHSLTSSDLQYLDPVLSRSFNQLEEVLRQKKRILADKSHTEESRRLALENLSIDGCSLENLDLDFTLPGHPNIELKKGGKDKQVILDNLEEYLQTWYKNCLQMKPEELQGKGSHSDNFEEYLQVGMLFPFLTLSR</sequence>
<feature type="domain" description="WWE" evidence="15">
    <location>
        <begin position="284"/>
        <end position="361"/>
    </location>
</feature>
<proteinExistence type="inferred from homology"/>
<evidence type="ECO:0000256" key="6">
    <source>
        <dbReference type="ARBA" id="ARBA00022679"/>
    </source>
</evidence>
<dbReference type="Pfam" id="PF00632">
    <property type="entry name" value="HECT"/>
    <property type="match status" value="1"/>
</dbReference>
<dbReference type="SUPFAM" id="SSF117839">
    <property type="entry name" value="WWE domain"/>
    <property type="match status" value="1"/>
</dbReference>
<feature type="region of interest" description="Disordered" evidence="13">
    <location>
        <begin position="548"/>
        <end position="712"/>
    </location>
</feature>
<dbReference type="Pfam" id="PF25579">
    <property type="entry name" value="TPR_TRIP12_N"/>
    <property type="match status" value="1"/>
</dbReference>
<dbReference type="InterPro" id="IPR057948">
    <property type="entry name" value="TPR_TRIP12_N"/>
</dbReference>
<evidence type="ECO:0000259" key="14">
    <source>
        <dbReference type="PROSITE" id="PS50237"/>
    </source>
</evidence>
<dbReference type="InterPro" id="IPR018123">
    <property type="entry name" value="WWE-dom_subgr"/>
</dbReference>
<keyword evidence="6 12" id="KW-0808">Transferase</keyword>
<keyword evidence="9" id="KW-0234">DNA repair</keyword>
<accession>A0A9D4G3L2</accession>
<feature type="domain" description="HECT" evidence="14">
    <location>
        <begin position="2299"/>
        <end position="2517"/>
    </location>
</feature>
<comment type="pathway">
    <text evidence="3 12">Protein modification; protein ubiquitination.</text>
</comment>
<organism evidence="16 17">
    <name type="scientific">Dreissena polymorpha</name>
    <name type="common">Zebra mussel</name>
    <name type="synonym">Mytilus polymorpha</name>
    <dbReference type="NCBI Taxonomy" id="45954"/>
    <lineage>
        <taxon>Eukaryota</taxon>
        <taxon>Metazoa</taxon>
        <taxon>Spiralia</taxon>
        <taxon>Lophotrochozoa</taxon>
        <taxon>Mollusca</taxon>
        <taxon>Bivalvia</taxon>
        <taxon>Autobranchia</taxon>
        <taxon>Heteroconchia</taxon>
        <taxon>Euheterodonta</taxon>
        <taxon>Imparidentia</taxon>
        <taxon>Neoheterodontei</taxon>
        <taxon>Myida</taxon>
        <taxon>Dreissenoidea</taxon>
        <taxon>Dreissenidae</taxon>
        <taxon>Dreissena</taxon>
    </lineage>
</organism>
<dbReference type="SMART" id="SM00119">
    <property type="entry name" value="HECTc"/>
    <property type="match status" value="1"/>
</dbReference>
<comment type="subcellular location">
    <subcellularLocation>
        <location evidence="2">Nucleus</location>
        <location evidence="2">Nucleoplasm</location>
    </subcellularLocation>
</comment>
<keyword evidence="7" id="KW-0227">DNA damage</keyword>
<dbReference type="Pfam" id="PF02825">
    <property type="entry name" value="WWE"/>
    <property type="match status" value="1"/>
</dbReference>
<comment type="caution">
    <text evidence="16">The sequence shown here is derived from an EMBL/GenBank/DDBJ whole genome shotgun (WGS) entry which is preliminary data.</text>
</comment>
<evidence type="ECO:0000256" key="11">
    <source>
        <dbReference type="PROSITE-ProRule" id="PRU00104"/>
    </source>
</evidence>
<dbReference type="InterPro" id="IPR000569">
    <property type="entry name" value="HECT_dom"/>
</dbReference>
<dbReference type="InterPro" id="IPR035983">
    <property type="entry name" value="Hect_E3_ubiquitin_ligase"/>
</dbReference>
<keyword evidence="8 11" id="KW-0833">Ubl conjugation pathway</keyword>
<keyword evidence="10" id="KW-0539">Nucleus</keyword>
<comment type="similarity">
    <text evidence="4 12">Belongs to the UPL family. K-HECT subfamily.</text>
</comment>
<protein>
    <recommendedName>
        <fullName evidence="12">E3 ubiquitin-protein ligase</fullName>
        <ecNumber evidence="12">2.3.2.26</ecNumber>
    </recommendedName>
</protein>
<dbReference type="GO" id="GO:0008270">
    <property type="term" value="F:zinc ion binding"/>
    <property type="evidence" value="ECO:0007669"/>
    <property type="project" value="InterPro"/>
</dbReference>
<evidence type="ECO:0000256" key="10">
    <source>
        <dbReference type="ARBA" id="ARBA00023242"/>
    </source>
</evidence>
<dbReference type="InterPro" id="IPR037197">
    <property type="entry name" value="WWE_dom_sf"/>
</dbReference>
<dbReference type="InterPro" id="IPR011989">
    <property type="entry name" value="ARM-like"/>
</dbReference>
<dbReference type="FunFam" id="3.90.1750.10:FF:000006">
    <property type="entry name" value="E3 ubiquitin-protein ligase TRIP12 isoform X1"/>
    <property type="match status" value="1"/>
</dbReference>
<dbReference type="GO" id="GO:0000209">
    <property type="term" value="P:protein polyubiquitination"/>
    <property type="evidence" value="ECO:0007669"/>
    <property type="project" value="TreeGrafter"/>
</dbReference>
<evidence type="ECO:0000259" key="15">
    <source>
        <dbReference type="PROSITE" id="PS50918"/>
    </source>
</evidence>
<reference evidence="16" key="2">
    <citation type="submission" date="2020-11" db="EMBL/GenBank/DDBJ databases">
        <authorList>
            <person name="McCartney M.A."/>
            <person name="Auch B."/>
            <person name="Kono T."/>
            <person name="Mallez S."/>
            <person name="Becker A."/>
            <person name="Gohl D.M."/>
            <person name="Silverstein K.A.T."/>
            <person name="Koren S."/>
            <person name="Bechman K.B."/>
            <person name="Herman A."/>
            <person name="Abrahante J.E."/>
            <person name="Garbe J."/>
        </authorList>
    </citation>
    <scope>NUCLEOTIDE SEQUENCE</scope>
    <source>
        <strain evidence="16">Duluth1</strain>
        <tissue evidence="16">Whole animal</tissue>
    </source>
</reference>
<dbReference type="Gene3D" id="3.30.720.50">
    <property type="match status" value="1"/>
</dbReference>
<gene>
    <name evidence="16" type="ORF">DPMN_136308</name>
</gene>
<feature type="region of interest" description="Disordered" evidence="13">
    <location>
        <begin position="362"/>
        <end position="381"/>
    </location>
</feature>
<feature type="compositionally biased region" description="Basic residues" evidence="13">
    <location>
        <begin position="604"/>
        <end position="617"/>
    </location>
</feature>
<evidence type="ECO:0000313" key="17">
    <source>
        <dbReference type="Proteomes" id="UP000828390"/>
    </source>
</evidence>
<dbReference type="FunFam" id="3.30.720.50:FF:000001">
    <property type="entry name" value="E3 ubiquitin-protein ligase TRIP12 isoform X1"/>
    <property type="match status" value="1"/>
</dbReference>
<dbReference type="GO" id="GO:0061630">
    <property type="term" value="F:ubiquitin protein ligase activity"/>
    <property type="evidence" value="ECO:0007669"/>
    <property type="project" value="UniProtKB-UniRule"/>
</dbReference>
<evidence type="ECO:0000313" key="16">
    <source>
        <dbReference type="EMBL" id="KAH3807960.1"/>
    </source>
</evidence>
<evidence type="ECO:0000256" key="1">
    <source>
        <dbReference type="ARBA" id="ARBA00000885"/>
    </source>
</evidence>
<evidence type="ECO:0000256" key="7">
    <source>
        <dbReference type="ARBA" id="ARBA00022763"/>
    </source>
</evidence>
<reference evidence="16" key="1">
    <citation type="journal article" date="2019" name="bioRxiv">
        <title>The Genome of the Zebra Mussel, Dreissena polymorpha: A Resource for Invasive Species Research.</title>
        <authorList>
            <person name="McCartney M.A."/>
            <person name="Auch B."/>
            <person name="Kono T."/>
            <person name="Mallez S."/>
            <person name="Zhang Y."/>
            <person name="Obille A."/>
            <person name="Becker A."/>
            <person name="Abrahante J.E."/>
            <person name="Garbe J."/>
            <person name="Badalamenti J.P."/>
            <person name="Herman A."/>
            <person name="Mangelson H."/>
            <person name="Liachko I."/>
            <person name="Sullivan S."/>
            <person name="Sone E.D."/>
            <person name="Koren S."/>
            <person name="Silverstein K.A.T."/>
            <person name="Beckman K.B."/>
            <person name="Gohl D.M."/>
        </authorList>
    </citation>
    <scope>NUCLEOTIDE SEQUENCE</scope>
    <source>
        <strain evidence="16">Duluth1</strain>
        <tissue evidence="16">Whole animal</tissue>
    </source>
</reference>
<dbReference type="EMBL" id="JAIWYP010000006">
    <property type="protein sequence ID" value="KAH3807960.1"/>
    <property type="molecule type" value="Genomic_DNA"/>
</dbReference>
<dbReference type="InterPro" id="IPR004170">
    <property type="entry name" value="WWE_dom"/>
</dbReference>
<dbReference type="PANTHER" id="PTHR45670">
    <property type="entry name" value="E3 UBIQUITIN-PROTEIN LIGASE TRIP12"/>
    <property type="match status" value="1"/>
</dbReference>
<feature type="compositionally biased region" description="Polar residues" evidence="13">
    <location>
        <begin position="366"/>
        <end position="378"/>
    </location>
</feature>
<name>A0A9D4G3L2_DREPO</name>
<evidence type="ECO:0000256" key="13">
    <source>
        <dbReference type="SAM" id="MobiDB-lite"/>
    </source>
</evidence>
<evidence type="ECO:0000256" key="2">
    <source>
        <dbReference type="ARBA" id="ARBA00004642"/>
    </source>
</evidence>
<dbReference type="GO" id="GO:0006281">
    <property type="term" value="P:DNA repair"/>
    <property type="evidence" value="ECO:0007669"/>
    <property type="project" value="UniProtKB-KW"/>
</dbReference>
<feature type="compositionally biased region" description="Low complexity" evidence="13">
    <location>
        <begin position="645"/>
        <end position="657"/>
    </location>
</feature>
<dbReference type="SMART" id="SM00678">
    <property type="entry name" value="WWE"/>
    <property type="match status" value="1"/>
</dbReference>
<evidence type="ECO:0000256" key="12">
    <source>
        <dbReference type="RuleBase" id="RU369009"/>
    </source>
</evidence>
<comment type="caution">
    <text evidence="11">Lacks conserved residue(s) required for the propagation of feature annotation.</text>
</comment>
<evidence type="ECO:0000256" key="5">
    <source>
        <dbReference type="ARBA" id="ARBA00022553"/>
    </source>
</evidence>
<dbReference type="Gene3D" id="1.25.10.10">
    <property type="entry name" value="Leucine-rich Repeat Variant"/>
    <property type="match status" value="1"/>
</dbReference>
<evidence type="ECO:0000256" key="4">
    <source>
        <dbReference type="ARBA" id="ARBA00006331"/>
    </source>
</evidence>
<evidence type="ECO:0000256" key="3">
    <source>
        <dbReference type="ARBA" id="ARBA00004906"/>
    </source>
</evidence>
<dbReference type="SUPFAM" id="SSF48371">
    <property type="entry name" value="ARM repeat"/>
    <property type="match status" value="1"/>
</dbReference>
<comment type="catalytic activity">
    <reaction evidence="1 12">
        <text>S-ubiquitinyl-[E2 ubiquitin-conjugating enzyme]-L-cysteine + [acceptor protein]-L-lysine = [E2 ubiquitin-conjugating enzyme]-L-cysteine + N(6)-ubiquitinyl-[acceptor protein]-L-lysine.</text>
        <dbReference type="EC" id="2.3.2.26"/>
    </reaction>
</comment>
<dbReference type="SUPFAM" id="SSF56204">
    <property type="entry name" value="Hect, E3 ligase catalytic domain"/>
    <property type="match status" value="1"/>
</dbReference>
<keyword evidence="5" id="KW-0597">Phosphoprotein</keyword>
<evidence type="ECO:0000256" key="9">
    <source>
        <dbReference type="ARBA" id="ARBA00023204"/>
    </source>
</evidence>
<dbReference type="Gene3D" id="3.90.1750.10">
    <property type="entry name" value="Hect, E3 ligase catalytic domains"/>
    <property type="match status" value="1"/>
</dbReference>
<dbReference type="InterPro" id="IPR016024">
    <property type="entry name" value="ARM-type_fold"/>
</dbReference>
<feature type="region of interest" description="Disordered" evidence="13">
    <location>
        <begin position="1026"/>
        <end position="1049"/>
    </location>
</feature>
<dbReference type="GO" id="GO:0016607">
    <property type="term" value="C:nuclear speck"/>
    <property type="evidence" value="ECO:0007669"/>
    <property type="project" value="TreeGrafter"/>
</dbReference>
<dbReference type="EC" id="2.3.2.26" evidence="12"/>
<evidence type="ECO:0000256" key="8">
    <source>
        <dbReference type="ARBA" id="ARBA00022786"/>
    </source>
</evidence>
<dbReference type="GO" id="GO:0043161">
    <property type="term" value="P:proteasome-mediated ubiquitin-dependent protein catabolic process"/>
    <property type="evidence" value="ECO:0007669"/>
    <property type="project" value="TreeGrafter"/>
</dbReference>